<proteinExistence type="predicted"/>
<dbReference type="AlphaFoldDB" id="A0A2N9EW25"/>
<accession>A0A2N9EW25</accession>
<organism evidence="1">
    <name type="scientific">Fagus sylvatica</name>
    <name type="common">Beechnut</name>
    <dbReference type="NCBI Taxonomy" id="28930"/>
    <lineage>
        <taxon>Eukaryota</taxon>
        <taxon>Viridiplantae</taxon>
        <taxon>Streptophyta</taxon>
        <taxon>Embryophyta</taxon>
        <taxon>Tracheophyta</taxon>
        <taxon>Spermatophyta</taxon>
        <taxon>Magnoliopsida</taxon>
        <taxon>eudicotyledons</taxon>
        <taxon>Gunneridae</taxon>
        <taxon>Pentapetalae</taxon>
        <taxon>rosids</taxon>
        <taxon>fabids</taxon>
        <taxon>Fagales</taxon>
        <taxon>Fagaceae</taxon>
        <taxon>Fagus</taxon>
    </lineage>
</organism>
<protein>
    <submittedName>
        <fullName evidence="1">Uncharacterized protein</fullName>
    </submittedName>
</protein>
<dbReference type="EMBL" id="OIVN01000350">
    <property type="protein sequence ID" value="SPC78804.1"/>
    <property type="molecule type" value="Genomic_DNA"/>
</dbReference>
<reference evidence="1" key="1">
    <citation type="submission" date="2018-02" db="EMBL/GenBank/DDBJ databases">
        <authorList>
            <person name="Cohen D.B."/>
            <person name="Kent A.D."/>
        </authorList>
    </citation>
    <scope>NUCLEOTIDE SEQUENCE</scope>
</reference>
<name>A0A2N9EW25_FAGSY</name>
<evidence type="ECO:0000313" key="1">
    <source>
        <dbReference type="EMBL" id="SPC78804.1"/>
    </source>
</evidence>
<gene>
    <name evidence="1" type="ORF">FSB_LOCUS6686</name>
</gene>
<sequence length="149" mass="17124">MKPRRRSLRRWLVMRGQMGMRPLYSEESRDGFETIEDTHGCANSDWKAVVDGFRAVMVAVAEAEFTQVKGYQTHRALMGLRELVSNGRRPMVDAAPPLNWFACVGGSTESWWGIFVFYFRLLVLLLRAKIILSWETDVHESQSTTKLIV</sequence>